<keyword evidence="1" id="KW-1133">Transmembrane helix</keyword>
<keyword evidence="1" id="KW-0472">Membrane</keyword>
<protein>
    <submittedName>
        <fullName evidence="2">Uncharacterized protein</fullName>
    </submittedName>
</protein>
<gene>
    <name evidence="2" type="ORF">SAMN04488034_101553</name>
</gene>
<accession>A0A1H5IWU8</accession>
<dbReference type="EMBL" id="FNUG01000001">
    <property type="protein sequence ID" value="SEE44650.1"/>
    <property type="molecule type" value="Genomic_DNA"/>
</dbReference>
<evidence type="ECO:0000256" key="1">
    <source>
        <dbReference type="SAM" id="Phobius"/>
    </source>
</evidence>
<sequence>MNIQQEHLPKDRPATREEEWGYSLQNFIEGNWEYILGILFVLVVFLYARHSWRKRHER</sequence>
<evidence type="ECO:0000313" key="2">
    <source>
        <dbReference type="EMBL" id="SEE44650.1"/>
    </source>
</evidence>
<proteinExistence type="predicted"/>
<evidence type="ECO:0000313" key="3">
    <source>
        <dbReference type="Proteomes" id="UP000199448"/>
    </source>
</evidence>
<keyword evidence="3" id="KW-1185">Reference proteome</keyword>
<feature type="transmembrane region" description="Helical" evidence="1">
    <location>
        <begin position="31"/>
        <end position="48"/>
    </location>
</feature>
<dbReference type="Proteomes" id="UP000199448">
    <property type="component" value="Unassembled WGS sequence"/>
</dbReference>
<dbReference type="RefSeq" id="WP_176763410.1">
    <property type="nucleotide sequence ID" value="NZ_FNGG01000001.1"/>
</dbReference>
<dbReference type="STRING" id="390640.SAMN04488034_101553"/>
<name>A0A1H5IWU8_9FLAO</name>
<keyword evidence="1" id="KW-0812">Transmembrane</keyword>
<reference evidence="2 3" key="1">
    <citation type="submission" date="2016-10" db="EMBL/GenBank/DDBJ databases">
        <authorList>
            <person name="de Groot N.N."/>
        </authorList>
    </citation>
    <scope>NUCLEOTIDE SEQUENCE [LARGE SCALE GENOMIC DNA]</scope>
    <source>
        <strain evidence="2 3">DSM 23553</strain>
    </source>
</reference>
<dbReference type="AlphaFoldDB" id="A0A1H5IWU8"/>
<organism evidence="2 3">
    <name type="scientific">Salinimicrobium catena</name>
    <dbReference type="NCBI Taxonomy" id="390640"/>
    <lineage>
        <taxon>Bacteria</taxon>
        <taxon>Pseudomonadati</taxon>
        <taxon>Bacteroidota</taxon>
        <taxon>Flavobacteriia</taxon>
        <taxon>Flavobacteriales</taxon>
        <taxon>Flavobacteriaceae</taxon>
        <taxon>Salinimicrobium</taxon>
    </lineage>
</organism>